<dbReference type="Proteomes" id="UP000887577">
    <property type="component" value="Unplaced"/>
</dbReference>
<evidence type="ECO:0000313" key="2">
    <source>
        <dbReference type="WBParaSite" id="PSU_v2.g18304.t1"/>
    </source>
</evidence>
<accession>A0A914YLW0</accession>
<proteinExistence type="predicted"/>
<dbReference type="AlphaFoldDB" id="A0A914YLW0"/>
<keyword evidence="1" id="KW-1185">Reference proteome</keyword>
<evidence type="ECO:0000313" key="1">
    <source>
        <dbReference type="Proteomes" id="UP000887577"/>
    </source>
</evidence>
<organism evidence="1 2">
    <name type="scientific">Panagrolaimus superbus</name>
    <dbReference type="NCBI Taxonomy" id="310955"/>
    <lineage>
        <taxon>Eukaryota</taxon>
        <taxon>Metazoa</taxon>
        <taxon>Ecdysozoa</taxon>
        <taxon>Nematoda</taxon>
        <taxon>Chromadorea</taxon>
        <taxon>Rhabditida</taxon>
        <taxon>Tylenchina</taxon>
        <taxon>Panagrolaimomorpha</taxon>
        <taxon>Panagrolaimoidea</taxon>
        <taxon>Panagrolaimidae</taxon>
        <taxon>Panagrolaimus</taxon>
    </lineage>
</organism>
<name>A0A914YLW0_9BILA</name>
<sequence length="108" mass="12840">MNWKPDSDIPEAQSSTQVFEKLCGKLACFSPLVRESEATKLVRVWNYFSKQILGDRHDNQFVRNGIIIYFLPFLDNYFRFTIIHDFKGIIKSINIFCLFKFFRIFTTN</sequence>
<dbReference type="WBParaSite" id="PSU_v2.g18304.t1">
    <property type="protein sequence ID" value="PSU_v2.g18304.t1"/>
    <property type="gene ID" value="PSU_v2.g18304"/>
</dbReference>
<protein>
    <submittedName>
        <fullName evidence="2">Maturase K</fullName>
    </submittedName>
</protein>
<reference evidence="2" key="1">
    <citation type="submission" date="2022-11" db="UniProtKB">
        <authorList>
            <consortium name="WormBaseParasite"/>
        </authorList>
    </citation>
    <scope>IDENTIFICATION</scope>
</reference>